<reference evidence="1" key="1">
    <citation type="submission" date="2014-12" db="EMBL/GenBank/DDBJ databases">
        <title>Insight into the proteome of Arion vulgaris.</title>
        <authorList>
            <person name="Aradska J."/>
            <person name="Bulat T."/>
            <person name="Smidak R."/>
            <person name="Sarate P."/>
            <person name="Gangsoo J."/>
            <person name="Sialana F."/>
            <person name="Bilban M."/>
            <person name="Lubec G."/>
        </authorList>
    </citation>
    <scope>NUCLEOTIDE SEQUENCE</scope>
    <source>
        <tissue evidence="1">Skin</tissue>
    </source>
</reference>
<protein>
    <submittedName>
        <fullName evidence="1">Uncharacterized protein</fullName>
    </submittedName>
</protein>
<evidence type="ECO:0000313" key="1">
    <source>
        <dbReference type="EMBL" id="CEK52472.1"/>
    </source>
</evidence>
<feature type="non-terminal residue" evidence="1">
    <location>
        <position position="1"/>
    </location>
</feature>
<feature type="non-terminal residue" evidence="1">
    <location>
        <position position="71"/>
    </location>
</feature>
<name>A0A0B6Y826_9EUPU</name>
<sequence length="71" mass="8387">GNLVDQSKGDHAREMERKIEACEVWIYRRILIEPWKEKKTNKQVFQQLRGYRELIGVIEIRQICTCVVSGP</sequence>
<gene>
    <name evidence="1" type="primary">ORF16947</name>
</gene>
<organism evidence="1">
    <name type="scientific">Arion vulgaris</name>
    <dbReference type="NCBI Taxonomy" id="1028688"/>
    <lineage>
        <taxon>Eukaryota</taxon>
        <taxon>Metazoa</taxon>
        <taxon>Spiralia</taxon>
        <taxon>Lophotrochozoa</taxon>
        <taxon>Mollusca</taxon>
        <taxon>Gastropoda</taxon>
        <taxon>Heterobranchia</taxon>
        <taxon>Euthyneura</taxon>
        <taxon>Panpulmonata</taxon>
        <taxon>Eupulmonata</taxon>
        <taxon>Stylommatophora</taxon>
        <taxon>Helicina</taxon>
        <taxon>Arionoidea</taxon>
        <taxon>Arionidae</taxon>
        <taxon>Arion</taxon>
    </lineage>
</organism>
<accession>A0A0B6Y826</accession>
<proteinExistence type="predicted"/>
<dbReference type="EMBL" id="HACG01005607">
    <property type="protein sequence ID" value="CEK52472.1"/>
    <property type="molecule type" value="Transcribed_RNA"/>
</dbReference>
<dbReference type="AlphaFoldDB" id="A0A0B6Y826"/>